<name>A0ABN2JIY2_9ACTN</name>
<evidence type="ECO:0000256" key="1">
    <source>
        <dbReference type="SAM" id="MobiDB-lite"/>
    </source>
</evidence>
<organism evidence="2 3">
    <name type="scientific">Streptomyces yatensis</name>
    <dbReference type="NCBI Taxonomy" id="155177"/>
    <lineage>
        <taxon>Bacteria</taxon>
        <taxon>Bacillati</taxon>
        <taxon>Actinomycetota</taxon>
        <taxon>Actinomycetes</taxon>
        <taxon>Kitasatosporales</taxon>
        <taxon>Streptomycetaceae</taxon>
        <taxon>Streptomyces</taxon>
        <taxon>Streptomyces violaceusniger group</taxon>
    </lineage>
</organism>
<reference evidence="2 3" key="1">
    <citation type="journal article" date="2019" name="Int. J. Syst. Evol. Microbiol.">
        <title>The Global Catalogue of Microorganisms (GCM) 10K type strain sequencing project: providing services to taxonomists for standard genome sequencing and annotation.</title>
        <authorList>
            <consortium name="The Broad Institute Genomics Platform"/>
            <consortium name="The Broad Institute Genome Sequencing Center for Infectious Disease"/>
            <person name="Wu L."/>
            <person name="Ma J."/>
        </authorList>
    </citation>
    <scope>NUCLEOTIDE SEQUENCE [LARGE SCALE GENOMIC DNA]</scope>
    <source>
        <strain evidence="2 3">JCM 13244</strain>
    </source>
</reference>
<evidence type="ECO:0000313" key="2">
    <source>
        <dbReference type="EMBL" id="GAA1728849.1"/>
    </source>
</evidence>
<keyword evidence="3" id="KW-1185">Reference proteome</keyword>
<proteinExistence type="predicted"/>
<dbReference type="EMBL" id="BAAALR010000122">
    <property type="protein sequence ID" value="GAA1728849.1"/>
    <property type="molecule type" value="Genomic_DNA"/>
</dbReference>
<feature type="region of interest" description="Disordered" evidence="1">
    <location>
        <begin position="1"/>
        <end position="22"/>
    </location>
</feature>
<accession>A0ABN2JIY2</accession>
<dbReference type="Proteomes" id="UP001499947">
    <property type="component" value="Unassembled WGS sequence"/>
</dbReference>
<protein>
    <submittedName>
        <fullName evidence="2">Uncharacterized protein</fullName>
    </submittedName>
</protein>
<evidence type="ECO:0000313" key="3">
    <source>
        <dbReference type="Proteomes" id="UP001499947"/>
    </source>
</evidence>
<sequence length="97" mass="10219">MYDRTARGEAVVEDPGREGGTDEVRVEIGAEVAGEGGEIGLAVSIERVVMANEPTTPKSMSYLTDGASTYPVQDIAAAWERERPGTPVTSIGIVTHS</sequence>
<gene>
    <name evidence="2" type="ORF">GCM10009680_82470</name>
</gene>
<comment type="caution">
    <text evidence="2">The sequence shown here is derived from an EMBL/GenBank/DDBJ whole genome shotgun (WGS) entry which is preliminary data.</text>
</comment>